<accession>A0ABR7M888</accession>
<evidence type="ECO:0000256" key="5">
    <source>
        <dbReference type="HAMAP-Rule" id="MF_00113"/>
    </source>
</evidence>
<keyword evidence="1 5" id="KW-0963">Cytoplasm</keyword>
<dbReference type="PANTHER" id="PTHR30307:SF0">
    <property type="entry name" value="S-ADENOSYLMETHIONINE:TRNA RIBOSYLTRANSFERASE-ISOMERASE"/>
    <property type="match status" value="1"/>
</dbReference>
<dbReference type="PANTHER" id="PTHR30307">
    <property type="entry name" value="S-ADENOSYLMETHIONINE:TRNA RIBOSYLTRANSFERASE-ISOMERASE"/>
    <property type="match status" value="1"/>
</dbReference>
<evidence type="ECO:0000313" key="6">
    <source>
        <dbReference type="EMBL" id="MBC6490749.1"/>
    </source>
</evidence>
<comment type="catalytic activity">
    <reaction evidence="5">
        <text>7-aminomethyl-7-carbaguanosine(34) in tRNA + S-adenosyl-L-methionine = epoxyqueuosine(34) in tRNA + adenine + L-methionine + 2 H(+)</text>
        <dbReference type="Rhea" id="RHEA:32155"/>
        <dbReference type="Rhea" id="RHEA-COMP:10342"/>
        <dbReference type="Rhea" id="RHEA-COMP:18582"/>
        <dbReference type="ChEBI" id="CHEBI:15378"/>
        <dbReference type="ChEBI" id="CHEBI:16708"/>
        <dbReference type="ChEBI" id="CHEBI:57844"/>
        <dbReference type="ChEBI" id="CHEBI:59789"/>
        <dbReference type="ChEBI" id="CHEBI:82833"/>
        <dbReference type="ChEBI" id="CHEBI:194443"/>
        <dbReference type="EC" id="2.4.99.17"/>
    </reaction>
</comment>
<dbReference type="InterPro" id="IPR042119">
    <property type="entry name" value="QueA_dom2"/>
</dbReference>
<name>A0ABR7M888_9BACT</name>
<dbReference type="InterPro" id="IPR036100">
    <property type="entry name" value="QueA_sf"/>
</dbReference>
<dbReference type="Gene3D" id="3.40.1780.10">
    <property type="entry name" value="QueA-like"/>
    <property type="match status" value="1"/>
</dbReference>
<keyword evidence="2 5" id="KW-0808">Transferase</keyword>
<dbReference type="InterPro" id="IPR042118">
    <property type="entry name" value="QueA_dom1"/>
</dbReference>
<dbReference type="EMBL" id="MBUA01000012">
    <property type="protein sequence ID" value="MBC6490749.1"/>
    <property type="molecule type" value="Genomic_DNA"/>
</dbReference>
<dbReference type="SUPFAM" id="SSF111337">
    <property type="entry name" value="QueA-like"/>
    <property type="match status" value="1"/>
</dbReference>
<evidence type="ECO:0000256" key="3">
    <source>
        <dbReference type="ARBA" id="ARBA00022691"/>
    </source>
</evidence>
<protein>
    <recommendedName>
        <fullName evidence="5">S-adenosylmethionine:tRNA ribosyltransferase-isomerase</fullName>
        <ecNumber evidence="5">2.4.99.17</ecNumber>
    </recommendedName>
    <alternativeName>
        <fullName evidence="5">Queuosine biosynthesis protein QueA</fullName>
    </alternativeName>
</protein>
<keyword evidence="7" id="KW-1185">Reference proteome</keyword>
<reference evidence="6 7" key="1">
    <citation type="submission" date="2016-07" db="EMBL/GenBank/DDBJ databases">
        <title>Genome analysis of Flavihumibacter stibioxidans YS-17.</title>
        <authorList>
            <person name="Shi K."/>
            <person name="Han Y."/>
            <person name="Wang G."/>
        </authorList>
    </citation>
    <scope>NUCLEOTIDE SEQUENCE [LARGE SCALE GENOMIC DNA]</scope>
    <source>
        <strain evidence="6 7">YS-17</strain>
    </source>
</reference>
<dbReference type="Proteomes" id="UP000765802">
    <property type="component" value="Unassembled WGS sequence"/>
</dbReference>
<organism evidence="6 7">
    <name type="scientific">Flavihumibacter stibioxidans</name>
    <dbReference type="NCBI Taxonomy" id="1834163"/>
    <lineage>
        <taxon>Bacteria</taxon>
        <taxon>Pseudomonadati</taxon>
        <taxon>Bacteroidota</taxon>
        <taxon>Chitinophagia</taxon>
        <taxon>Chitinophagales</taxon>
        <taxon>Chitinophagaceae</taxon>
        <taxon>Flavihumibacter</taxon>
    </lineage>
</organism>
<dbReference type="InterPro" id="IPR003699">
    <property type="entry name" value="QueA"/>
</dbReference>
<comment type="caution">
    <text evidence="6">The sequence shown here is derived from an EMBL/GenBank/DDBJ whole genome shotgun (WGS) entry which is preliminary data.</text>
</comment>
<comment type="subcellular location">
    <subcellularLocation>
        <location evidence="5">Cytoplasm</location>
    </subcellularLocation>
</comment>
<dbReference type="Gene3D" id="2.40.10.240">
    <property type="entry name" value="QueA-like"/>
    <property type="match status" value="1"/>
</dbReference>
<gene>
    <name evidence="5" type="primary">queA</name>
    <name evidence="6" type="ORF">BC349_06875</name>
</gene>
<keyword evidence="4 5" id="KW-0671">Queuosine biosynthesis</keyword>
<comment type="function">
    <text evidence="5">Transfers and isomerizes the ribose moiety from AdoMet to the 7-aminomethyl group of 7-deazaguanine (preQ1-tRNA) to give epoxyqueuosine (oQ-tRNA).</text>
</comment>
<sequence length="417" mass="46765">MAINNPRSIAIADFTYDLPEERIAAHPLEQRDDSRLLVYKGGAISESTYKHIADQLPPGALLVFNNTRVVQARLLFTKPTGGAIEIFCLEPDTRYPDITTAMGQAGGVSWTCLVGGAGKWKPGLILEKQLDAGTEKILLTAAMESRHTDGFTIRFEWSPAQKSFAEILQLAGRIPIPPYIKREADETDTQRYQTIYAEQEGSVAAPTAGLHFTPAIFEDLKLKNIETAFVTLHVGAGTFKPVKSERIEGHDMHAEFIDVDQATIRQLIRHQNRIIAVGTTSLRTLETLYWMGVKASLNPSASLQELEIRQWEVYDSLLRLDIPVETALKHLSDWMENRQANRIICKTQILIAPGYPIKMVKALVTNFHQPQSTLLLLVAAMIGDDWKNVYEYAMHNGFRFLSYGDGSLLWLREDNIS</sequence>
<evidence type="ECO:0000256" key="2">
    <source>
        <dbReference type="ARBA" id="ARBA00022679"/>
    </source>
</evidence>
<evidence type="ECO:0000256" key="4">
    <source>
        <dbReference type="ARBA" id="ARBA00022785"/>
    </source>
</evidence>
<dbReference type="Pfam" id="PF02547">
    <property type="entry name" value="Queuosine_synth"/>
    <property type="match status" value="1"/>
</dbReference>
<proteinExistence type="inferred from homology"/>
<comment type="subunit">
    <text evidence="5">Monomer.</text>
</comment>
<dbReference type="HAMAP" id="MF_00113">
    <property type="entry name" value="QueA"/>
    <property type="match status" value="1"/>
</dbReference>
<dbReference type="RefSeq" id="WP_187256105.1">
    <property type="nucleotide sequence ID" value="NZ_JBHULF010000014.1"/>
</dbReference>
<evidence type="ECO:0000256" key="1">
    <source>
        <dbReference type="ARBA" id="ARBA00022490"/>
    </source>
</evidence>
<dbReference type="EC" id="2.4.99.17" evidence="5"/>
<comment type="similarity">
    <text evidence="5">Belongs to the QueA family.</text>
</comment>
<evidence type="ECO:0000313" key="7">
    <source>
        <dbReference type="Proteomes" id="UP000765802"/>
    </source>
</evidence>
<keyword evidence="3 5" id="KW-0949">S-adenosyl-L-methionine</keyword>
<comment type="pathway">
    <text evidence="5">tRNA modification; tRNA-queuosine biosynthesis.</text>
</comment>